<dbReference type="InterPro" id="IPR039425">
    <property type="entry name" value="RNA_pol_sigma-70-like"/>
</dbReference>
<protein>
    <recommendedName>
        <fullName evidence="7">Sigma-70 family RNA polymerase sigma factor</fullName>
    </recommendedName>
</protein>
<sequence>MRIDVNINDKIGYERKIAWFYDACKEDFFAFIRKQCGELPMEDLRDLYQEAFIAMHENIRNGKYEERPSCSLKTYLFQIGFHKTLTYFKSRRETVDLDERSMREAEEGMLSEWQDRIYSIVAAMESPCKDILFAFYWDKFSMDEIATRMSYKDATVAKSQKYRCVRKVADVLRQMGITGEKKKSI</sequence>
<reference evidence="6" key="1">
    <citation type="submission" date="2017-04" db="EMBL/GenBank/DDBJ databases">
        <title>Function of individual gut microbiota members based on whole genome sequencing of pure cultures obtained from chicken caecum.</title>
        <authorList>
            <person name="Medvecky M."/>
            <person name="Cejkova D."/>
            <person name="Polansky O."/>
            <person name="Karasova D."/>
            <person name="Kubasova T."/>
            <person name="Cizek A."/>
            <person name="Rychlik I."/>
        </authorList>
    </citation>
    <scope>NUCLEOTIDE SEQUENCE [LARGE SCALE GENOMIC DNA]</scope>
    <source>
        <strain evidence="6">An199</strain>
    </source>
</reference>
<evidence type="ECO:0000256" key="2">
    <source>
        <dbReference type="ARBA" id="ARBA00023082"/>
    </source>
</evidence>
<evidence type="ECO:0008006" key="7">
    <source>
        <dbReference type="Google" id="ProtNLM"/>
    </source>
</evidence>
<dbReference type="NCBIfam" id="TIGR02937">
    <property type="entry name" value="sigma70-ECF"/>
    <property type="match status" value="1"/>
</dbReference>
<dbReference type="SUPFAM" id="SSF88946">
    <property type="entry name" value="Sigma2 domain of RNA polymerase sigma factors"/>
    <property type="match status" value="1"/>
</dbReference>
<accession>A0A1Y4ILS3</accession>
<keyword evidence="4" id="KW-0804">Transcription</keyword>
<keyword evidence="2" id="KW-0731">Sigma factor</keyword>
<keyword evidence="1" id="KW-0805">Transcription regulation</keyword>
<dbReference type="GO" id="GO:0016987">
    <property type="term" value="F:sigma factor activity"/>
    <property type="evidence" value="ECO:0007669"/>
    <property type="project" value="UniProtKB-KW"/>
</dbReference>
<dbReference type="EMBL" id="NFJX01000003">
    <property type="protein sequence ID" value="OUP21267.1"/>
    <property type="molecule type" value="Genomic_DNA"/>
</dbReference>
<dbReference type="PANTHER" id="PTHR43133">
    <property type="entry name" value="RNA POLYMERASE ECF-TYPE SIGMA FACTO"/>
    <property type="match status" value="1"/>
</dbReference>
<dbReference type="GO" id="GO:0006352">
    <property type="term" value="P:DNA-templated transcription initiation"/>
    <property type="evidence" value="ECO:0007669"/>
    <property type="project" value="InterPro"/>
</dbReference>
<dbReference type="Gene3D" id="1.10.10.10">
    <property type="entry name" value="Winged helix-like DNA-binding domain superfamily/Winged helix DNA-binding domain"/>
    <property type="match status" value="1"/>
</dbReference>
<evidence type="ECO:0000256" key="3">
    <source>
        <dbReference type="ARBA" id="ARBA00023125"/>
    </source>
</evidence>
<proteinExistence type="predicted"/>
<keyword evidence="3" id="KW-0238">DNA-binding</keyword>
<dbReference type="Gene3D" id="1.10.1740.10">
    <property type="match status" value="1"/>
</dbReference>
<evidence type="ECO:0000256" key="4">
    <source>
        <dbReference type="ARBA" id="ARBA00023163"/>
    </source>
</evidence>
<dbReference type="PANTHER" id="PTHR43133:SF8">
    <property type="entry name" value="RNA POLYMERASE SIGMA FACTOR HI_1459-RELATED"/>
    <property type="match status" value="1"/>
</dbReference>
<evidence type="ECO:0000256" key="1">
    <source>
        <dbReference type="ARBA" id="ARBA00023015"/>
    </source>
</evidence>
<dbReference type="AlphaFoldDB" id="A0A1Y4ILS3"/>
<evidence type="ECO:0000313" key="5">
    <source>
        <dbReference type="EMBL" id="OUP21267.1"/>
    </source>
</evidence>
<organism evidence="5 6">
    <name type="scientific">Parabacteroides distasonis</name>
    <dbReference type="NCBI Taxonomy" id="823"/>
    <lineage>
        <taxon>Bacteria</taxon>
        <taxon>Pseudomonadati</taxon>
        <taxon>Bacteroidota</taxon>
        <taxon>Bacteroidia</taxon>
        <taxon>Bacteroidales</taxon>
        <taxon>Tannerellaceae</taxon>
        <taxon>Parabacteroides</taxon>
    </lineage>
</organism>
<name>A0A1Y4ILS3_PARDI</name>
<dbReference type="Proteomes" id="UP000195950">
    <property type="component" value="Unassembled WGS sequence"/>
</dbReference>
<comment type="caution">
    <text evidence="5">The sequence shown here is derived from an EMBL/GenBank/DDBJ whole genome shotgun (WGS) entry which is preliminary data.</text>
</comment>
<gene>
    <name evidence="5" type="ORF">B5F32_05545</name>
</gene>
<dbReference type="GO" id="GO:0003677">
    <property type="term" value="F:DNA binding"/>
    <property type="evidence" value="ECO:0007669"/>
    <property type="project" value="UniProtKB-KW"/>
</dbReference>
<dbReference type="InterPro" id="IPR036388">
    <property type="entry name" value="WH-like_DNA-bd_sf"/>
</dbReference>
<dbReference type="InterPro" id="IPR014284">
    <property type="entry name" value="RNA_pol_sigma-70_dom"/>
</dbReference>
<dbReference type="InterPro" id="IPR013325">
    <property type="entry name" value="RNA_pol_sigma_r2"/>
</dbReference>
<evidence type="ECO:0000313" key="6">
    <source>
        <dbReference type="Proteomes" id="UP000195950"/>
    </source>
</evidence>